<dbReference type="NCBIfam" id="NF037968">
    <property type="entry name" value="SemiSWEET_2"/>
    <property type="match status" value="1"/>
</dbReference>
<protein>
    <submittedName>
        <fullName evidence="6">MtN3 and saliva related transmembrane protein</fullName>
    </submittedName>
</protein>
<dbReference type="InterPro" id="IPR047662">
    <property type="entry name" value="SemiSWEET"/>
</dbReference>
<dbReference type="EMBL" id="FQYP01000007">
    <property type="protein sequence ID" value="SHJ32199.1"/>
    <property type="molecule type" value="Genomic_DNA"/>
</dbReference>
<evidence type="ECO:0000256" key="4">
    <source>
        <dbReference type="ARBA" id="ARBA00023136"/>
    </source>
</evidence>
<accession>A0A1M6ICG8</accession>
<keyword evidence="2 5" id="KW-0812">Transmembrane</keyword>
<keyword evidence="7" id="KW-1185">Reference proteome</keyword>
<dbReference type="STRING" id="570521.SAMN04488508_107263"/>
<feature type="transmembrane region" description="Helical" evidence="5">
    <location>
        <begin position="45"/>
        <end position="66"/>
    </location>
</feature>
<comment type="subcellular location">
    <subcellularLocation>
        <location evidence="1">Membrane</location>
        <topology evidence="1">Multi-pass membrane protein</topology>
    </subcellularLocation>
</comment>
<dbReference type="GO" id="GO:0051119">
    <property type="term" value="F:sugar transmembrane transporter activity"/>
    <property type="evidence" value="ECO:0007669"/>
    <property type="project" value="InterPro"/>
</dbReference>
<feature type="transmembrane region" description="Helical" evidence="5">
    <location>
        <begin position="6"/>
        <end position="33"/>
    </location>
</feature>
<sequence length="98" mass="11088">MLTVYFMHLLLLGFDFVELLGLIAAILTTAAFLPQVYKTWKTKSTDSLSLSMLLIFVSGVLSWLVYGFLIDSFPIILANFVTAISGILLLYFKIRYKN</sequence>
<gene>
    <name evidence="6" type="ORF">SAMN04488508_107263</name>
</gene>
<proteinExistence type="predicted"/>
<evidence type="ECO:0000256" key="5">
    <source>
        <dbReference type="SAM" id="Phobius"/>
    </source>
</evidence>
<dbReference type="InterPro" id="IPR006603">
    <property type="entry name" value="PQ-loop_rpt"/>
</dbReference>
<organism evidence="6 7">
    <name type="scientific">Aquimarina spongiae</name>
    <dbReference type="NCBI Taxonomy" id="570521"/>
    <lineage>
        <taxon>Bacteria</taxon>
        <taxon>Pseudomonadati</taxon>
        <taxon>Bacteroidota</taxon>
        <taxon>Flavobacteriia</taxon>
        <taxon>Flavobacteriales</taxon>
        <taxon>Flavobacteriaceae</taxon>
        <taxon>Aquimarina</taxon>
    </lineage>
</organism>
<reference evidence="7" key="1">
    <citation type="submission" date="2016-11" db="EMBL/GenBank/DDBJ databases">
        <authorList>
            <person name="Varghese N."/>
            <person name="Submissions S."/>
        </authorList>
    </citation>
    <scope>NUCLEOTIDE SEQUENCE [LARGE SCALE GENOMIC DNA]</scope>
    <source>
        <strain evidence="7">DSM 22623</strain>
    </source>
</reference>
<evidence type="ECO:0000313" key="7">
    <source>
        <dbReference type="Proteomes" id="UP000184432"/>
    </source>
</evidence>
<dbReference type="GO" id="GO:0016020">
    <property type="term" value="C:membrane"/>
    <property type="evidence" value="ECO:0007669"/>
    <property type="project" value="UniProtKB-SubCell"/>
</dbReference>
<dbReference type="Pfam" id="PF04193">
    <property type="entry name" value="PQ-loop"/>
    <property type="match status" value="1"/>
</dbReference>
<dbReference type="Proteomes" id="UP000184432">
    <property type="component" value="Unassembled WGS sequence"/>
</dbReference>
<dbReference type="AlphaFoldDB" id="A0A1M6ICG8"/>
<evidence type="ECO:0000256" key="2">
    <source>
        <dbReference type="ARBA" id="ARBA00022692"/>
    </source>
</evidence>
<dbReference type="SMART" id="SM00679">
    <property type="entry name" value="CTNS"/>
    <property type="match status" value="1"/>
</dbReference>
<keyword evidence="4 5" id="KW-0472">Membrane</keyword>
<keyword evidence="3 5" id="KW-1133">Transmembrane helix</keyword>
<evidence type="ECO:0000313" key="6">
    <source>
        <dbReference type="EMBL" id="SHJ32199.1"/>
    </source>
</evidence>
<feature type="transmembrane region" description="Helical" evidence="5">
    <location>
        <begin position="72"/>
        <end position="92"/>
    </location>
</feature>
<name>A0A1M6ICG8_9FLAO</name>
<evidence type="ECO:0000256" key="3">
    <source>
        <dbReference type="ARBA" id="ARBA00022989"/>
    </source>
</evidence>
<evidence type="ECO:0000256" key="1">
    <source>
        <dbReference type="ARBA" id="ARBA00004141"/>
    </source>
</evidence>
<dbReference type="Gene3D" id="1.20.1280.290">
    <property type="match status" value="1"/>
</dbReference>